<dbReference type="Pfam" id="PF24436">
    <property type="entry name" value="INTS7_N"/>
    <property type="match status" value="1"/>
</dbReference>
<feature type="domain" description="Integrator complex subunit 7 N-terminal" evidence="4">
    <location>
        <begin position="160"/>
        <end position="492"/>
    </location>
</feature>
<dbReference type="InterPro" id="IPR033060">
    <property type="entry name" value="INTS7"/>
</dbReference>
<accession>A0ABC9AEG7</accession>
<reference evidence="5 6" key="2">
    <citation type="submission" date="2024-10" db="EMBL/GenBank/DDBJ databases">
        <authorList>
            <person name="Ryan C."/>
        </authorList>
    </citation>
    <scope>NUCLEOTIDE SEQUENCE [LARGE SCALE GENOMIC DNA]</scope>
</reference>
<gene>
    <name evidence="5" type="ORF">URODEC1_LOCUS54083</name>
</gene>
<evidence type="ECO:0000313" key="5">
    <source>
        <dbReference type="EMBL" id="CAL4977250.1"/>
    </source>
</evidence>
<feature type="region of interest" description="Disordered" evidence="2">
    <location>
        <begin position="1"/>
        <end position="55"/>
    </location>
</feature>
<evidence type="ECO:0000256" key="2">
    <source>
        <dbReference type="SAM" id="MobiDB-lite"/>
    </source>
</evidence>
<dbReference type="PANTHER" id="PTHR13322">
    <property type="entry name" value="C1ORF73 PROTEIN"/>
    <property type="match status" value="1"/>
</dbReference>
<dbReference type="SUPFAM" id="SSF48371">
    <property type="entry name" value="ARM repeat"/>
    <property type="match status" value="1"/>
</dbReference>
<reference evidence="6" key="1">
    <citation type="submission" date="2024-06" db="EMBL/GenBank/DDBJ databases">
        <authorList>
            <person name="Ryan C."/>
        </authorList>
    </citation>
    <scope>NUCLEOTIDE SEQUENCE [LARGE SCALE GENOMIC DNA]</scope>
</reference>
<feature type="domain" description="Integrator complex subunit 7-like C-terminal" evidence="3">
    <location>
        <begin position="1136"/>
        <end position="1302"/>
    </location>
</feature>
<evidence type="ECO:0000256" key="1">
    <source>
        <dbReference type="ARBA" id="ARBA00008565"/>
    </source>
</evidence>
<feature type="compositionally biased region" description="Low complexity" evidence="2">
    <location>
        <begin position="1"/>
        <end position="38"/>
    </location>
</feature>
<comment type="similarity">
    <text evidence="1">Belongs to the Integrator subunit 7 family.</text>
</comment>
<dbReference type="Proteomes" id="UP001497457">
    <property type="component" value="Chromosome 20rd"/>
</dbReference>
<evidence type="ECO:0000259" key="4">
    <source>
        <dbReference type="Pfam" id="PF24436"/>
    </source>
</evidence>
<dbReference type="Pfam" id="PF22966">
    <property type="entry name" value="INTS7_C_plants"/>
    <property type="match status" value="1"/>
</dbReference>
<dbReference type="InterPro" id="IPR056516">
    <property type="entry name" value="INTS7_N"/>
</dbReference>
<dbReference type="InterPro" id="IPR016024">
    <property type="entry name" value="ARM-type_fold"/>
</dbReference>
<dbReference type="InterPro" id="IPR055195">
    <property type="entry name" value="INTS7_C_plant"/>
</dbReference>
<organism evidence="5 6">
    <name type="scientific">Urochloa decumbens</name>
    <dbReference type="NCBI Taxonomy" id="240449"/>
    <lineage>
        <taxon>Eukaryota</taxon>
        <taxon>Viridiplantae</taxon>
        <taxon>Streptophyta</taxon>
        <taxon>Embryophyta</taxon>
        <taxon>Tracheophyta</taxon>
        <taxon>Spermatophyta</taxon>
        <taxon>Magnoliopsida</taxon>
        <taxon>Liliopsida</taxon>
        <taxon>Poales</taxon>
        <taxon>Poaceae</taxon>
        <taxon>PACMAD clade</taxon>
        <taxon>Panicoideae</taxon>
        <taxon>Panicodae</taxon>
        <taxon>Paniceae</taxon>
        <taxon>Melinidinae</taxon>
        <taxon>Urochloa</taxon>
    </lineage>
</organism>
<dbReference type="EMBL" id="OZ075130">
    <property type="protein sequence ID" value="CAL4977250.1"/>
    <property type="molecule type" value="Genomic_DNA"/>
</dbReference>
<proteinExistence type="inferred from homology"/>
<dbReference type="PANTHER" id="PTHR13322:SF2">
    <property type="entry name" value="INTEGRATOR COMPLEX SUBUNIT 7"/>
    <property type="match status" value="1"/>
</dbReference>
<protein>
    <recommendedName>
        <fullName evidence="7">Integrator complex subunit 7</fullName>
    </recommendedName>
</protein>
<name>A0ABC9AEG7_9POAL</name>
<sequence length="1304" mass="143679">MARAQGRAAARAPDPRRPSSISPPAAAATAPPTPLRVAGATATSMNGGTRARAPPRALRPELELHPPRELLRAAKAKTLRPPAAAAAAAMPAMERIPAASAMDWSIDLDRGLRSRHHATRLRALEDAGLRLRQLCACAGAAAPAPVASAYGVLPGEARVFAETMLLRLATEFRTAEGAMRARVVRTLLTAAGRRGSLAGARVAEPDQLLRRVKAVYDTGSARDRALALRVFGCLAEVAKDSVHVRSLILSSLGVSSALEVKAAIFAAGCICRLSEDFSWIILEVFRRLICSRTSEPQVIMAAIKAFSKLDCTLAVIHRVHEVGKQMVLGTLEDVFKSEILYSLSRLVSKSVILFRDQVDLLLLFLNHDSSPMKSMALKCMCFMFHRNTYHVPIIRTVFGRLLPLIDDDDFSLDCKGDLLRILQKIFCGKALSIHHFNGSELSKLLLAAESSLDSSSLEMQGTALEILVEVFCILKQARPDLSMTILKGSSFAYAECQGITNNTPLISEENGMNIPLCKIITMIVNYIISLVNQVISNEKKKVTSGSICMSSELDKRYIASFRLMLKLVTCYPSAAAVALGKLRGLVKELYRINGSGYSEVAVTSVEQFQTSVALEELSSSNGNVEHLATSIEASRSETIIGKGKLDSSELDHKNKKSIAHDLTLFMLKFANACHDVLCKTSGARYILHDSMKDLIRCVHQNDSQYLDTYEAFHLIMCACIARDTCKIGDVNQESGYSKEEPKFFLTPSVWIAQELCALRMTKMLIKKQKYWEAYRSSMFCCRKGLWFTASFVFRKLADVFNPGSFSCWLKSLLLFSAGEIEMKLLLFPSATIKLVGELKADCDLSEDLYCAETDTDSIFSGSQELHCHQTKITSICGRTCLANEALESNASSDYEFFFQRWFISLRSSFLETLTDVLRFVSANSSAHEGREDHLNVSEEFIQGQILALASCSLRLSDLAKSYDLLAASHMDMDRHSSSSLARLALMCSLLAFCTAYCVDFSTAYSDAEQCKLPKRFSHASVLQDLHGRVDGSDRQIVSQLQQFMPTYFGAQVCLQSSGRMNCSGDLEKDSYSLCHFAVASLLCARENAKSSGWTNGADCLYSLPGGLQLLSSILQKFLELPFVVPKYFFRVRPCLGAELYMFDSNPADKNRMSVEPGFQLSLTLCMQWKHVLERTAIRPVKLYCILAASSAPCLDAAGTSKQFEPRKTAEMVELNSKLLRYIKSDLIKGRDRKDSQFGSDMVTAFAPFEPADSGQGFSSCLLDVSSFPEGSYPIKWHACCVNENGSYFSLLPLNDGAVFSVRKS</sequence>
<keyword evidence="6" id="KW-1185">Reference proteome</keyword>
<evidence type="ECO:0008006" key="7">
    <source>
        <dbReference type="Google" id="ProtNLM"/>
    </source>
</evidence>
<evidence type="ECO:0000259" key="3">
    <source>
        <dbReference type="Pfam" id="PF22966"/>
    </source>
</evidence>
<evidence type="ECO:0000313" key="6">
    <source>
        <dbReference type="Proteomes" id="UP001497457"/>
    </source>
</evidence>